<comment type="similarity">
    <text evidence="4">Belongs to the phospholipase D family. MitoPLD/Zucchini subfamily.</text>
</comment>
<feature type="signal peptide" evidence="7">
    <location>
        <begin position="1"/>
        <end position="27"/>
    </location>
</feature>
<dbReference type="OrthoDB" id="412219at2759"/>
<feature type="chain" id="PRO_5032970825" description="Mitochondrial cardiolipin hydrolase" evidence="7">
    <location>
        <begin position="28"/>
        <end position="282"/>
    </location>
</feature>
<dbReference type="Gene3D" id="3.30.870.10">
    <property type="entry name" value="Endonuclease Chain A"/>
    <property type="match status" value="1"/>
</dbReference>
<dbReference type="PROSITE" id="PS50035">
    <property type="entry name" value="PLD"/>
    <property type="match status" value="1"/>
</dbReference>
<dbReference type="GO" id="GO:0016042">
    <property type="term" value="P:lipid catabolic process"/>
    <property type="evidence" value="ECO:0007669"/>
    <property type="project" value="UniProtKB-KW"/>
</dbReference>
<dbReference type="EMBL" id="CAJNDS010000047">
    <property type="protein sequence ID" value="CAE6933223.1"/>
    <property type="molecule type" value="Genomic_DNA"/>
</dbReference>
<dbReference type="Proteomes" id="UP000604046">
    <property type="component" value="Unassembled WGS sequence"/>
</dbReference>
<keyword evidence="10" id="KW-1185">Reference proteome</keyword>
<dbReference type="PANTHER" id="PTHR43856:SF1">
    <property type="entry name" value="MITOCHONDRIAL CARDIOLIPIN HYDROLASE"/>
    <property type="match status" value="1"/>
</dbReference>
<dbReference type="SUPFAM" id="SSF56024">
    <property type="entry name" value="Phospholipase D/nuclease"/>
    <property type="match status" value="1"/>
</dbReference>
<evidence type="ECO:0000256" key="4">
    <source>
        <dbReference type="ARBA" id="ARBA00038012"/>
    </source>
</evidence>
<dbReference type="PANTHER" id="PTHR43856">
    <property type="entry name" value="CARDIOLIPIN HYDROLASE"/>
    <property type="match status" value="1"/>
</dbReference>
<comment type="caution">
    <text evidence="9">The sequence shown here is derived from an EMBL/GenBank/DDBJ whole genome shotgun (WGS) entry which is preliminary data.</text>
</comment>
<dbReference type="AlphaFoldDB" id="A0A812GSG0"/>
<accession>A0A812GSG0</accession>
<evidence type="ECO:0000256" key="6">
    <source>
        <dbReference type="SAM" id="MobiDB-lite"/>
    </source>
</evidence>
<protein>
    <recommendedName>
        <fullName evidence="5">Mitochondrial cardiolipin hydrolase</fullName>
    </recommendedName>
</protein>
<feature type="domain" description="PLD phosphodiesterase" evidence="8">
    <location>
        <begin position="198"/>
        <end position="224"/>
    </location>
</feature>
<organism evidence="9 10">
    <name type="scientific">Symbiodinium natans</name>
    <dbReference type="NCBI Taxonomy" id="878477"/>
    <lineage>
        <taxon>Eukaryota</taxon>
        <taxon>Sar</taxon>
        <taxon>Alveolata</taxon>
        <taxon>Dinophyceae</taxon>
        <taxon>Suessiales</taxon>
        <taxon>Symbiodiniaceae</taxon>
        <taxon>Symbiodinium</taxon>
    </lineage>
</organism>
<evidence type="ECO:0000256" key="3">
    <source>
        <dbReference type="ARBA" id="ARBA00023098"/>
    </source>
</evidence>
<evidence type="ECO:0000256" key="7">
    <source>
        <dbReference type="SAM" id="SignalP"/>
    </source>
</evidence>
<evidence type="ECO:0000256" key="5">
    <source>
        <dbReference type="ARBA" id="ARBA00040549"/>
    </source>
</evidence>
<sequence length="282" mass="31531">MPSPLCQTAGFWGTAWCLLLKTCSLMADVLRFGLQSIGSSLVALCTEASAGHLPEVHRTSWDFFRSKARLAESGESGHTELLEHVGFASAAWLFLVFSLWQVFSFFRRTLFRSPEVLFFPDASGKNRRHICFLLREARRKVWVAMFALTDDLLSDELLAAFKRGVDVKVIVDDEQCGMLGADAPKLLDAGVPLLIDSSPARMHHKFAIVDGCVLTGSFNWTKQASTTNWENVCILRDPSIVAPFANEFTSLWREFSGRSQDMPESPTSPARRKRDATPGKRR</sequence>
<keyword evidence="1" id="KW-0378">Hydrolase</keyword>
<keyword evidence="2" id="KW-0442">Lipid degradation</keyword>
<dbReference type="GO" id="GO:0016891">
    <property type="term" value="F:RNA endonuclease activity producing 5'-phosphomonoesters, hydrolytic mechanism"/>
    <property type="evidence" value="ECO:0007669"/>
    <property type="project" value="TreeGrafter"/>
</dbReference>
<feature type="region of interest" description="Disordered" evidence="6">
    <location>
        <begin position="256"/>
        <end position="282"/>
    </location>
</feature>
<keyword evidence="7" id="KW-0732">Signal</keyword>
<dbReference type="CDD" id="cd09171">
    <property type="entry name" value="PLDc_vPLD6_like"/>
    <property type="match status" value="1"/>
</dbReference>
<dbReference type="Pfam" id="PF13091">
    <property type="entry name" value="PLDc_2"/>
    <property type="match status" value="1"/>
</dbReference>
<dbReference type="InterPro" id="IPR001736">
    <property type="entry name" value="PLipase_D/transphosphatidylase"/>
</dbReference>
<name>A0A812GSG0_9DINO</name>
<gene>
    <name evidence="9" type="ORF">SNAT2548_LOCUS942</name>
</gene>
<evidence type="ECO:0000256" key="1">
    <source>
        <dbReference type="ARBA" id="ARBA00022801"/>
    </source>
</evidence>
<dbReference type="SMART" id="SM00155">
    <property type="entry name" value="PLDc"/>
    <property type="match status" value="1"/>
</dbReference>
<dbReference type="InterPro" id="IPR051406">
    <property type="entry name" value="PLD_domain"/>
</dbReference>
<reference evidence="9" key="1">
    <citation type="submission" date="2021-02" db="EMBL/GenBank/DDBJ databases">
        <authorList>
            <person name="Dougan E. K."/>
            <person name="Rhodes N."/>
            <person name="Thang M."/>
            <person name="Chan C."/>
        </authorList>
    </citation>
    <scope>NUCLEOTIDE SEQUENCE</scope>
</reference>
<evidence type="ECO:0000313" key="9">
    <source>
        <dbReference type="EMBL" id="CAE6933223.1"/>
    </source>
</evidence>
<keyword evidence="3" id="KW-0443">Lipid metabolism</keyword>
<proteinExistence type="inferred from homology"/>
<evidence type="ECO:0000259" key="8">
    <source>
        <dbReference type="PROSITE" id="PS50035"/>
    </source>
</evidence>
<evidence type="ECO:0000256" key="2">
    <source>
        <dbReference type="ARBA" id="ARBA00022963"/>
    </source>
</evidence>
<evidence type="ECO:0000313" key="10">
    <source>
        <dbReference type="Proteomes" id="UP000604046"/>
    </source>
</evidence>
<dbReference type="InterPro" id="IPR025202">
    <property type="entry name" value="PLD-like_dom"/>
</dbReference>